<protein>
    <recommendedName>
        <fullName evidence="3">STAS domain-containing protein</fullName>
    </recommendedName>
</protein>
<evidence type="ECO:0008006" key="3">
    <source>
        <dbReference type="Google" id="ProtNLM"/>
    </source>
</evidence>
<evidence type="ECO:0000313" key="2">
    <source>
        <dbReference type="Proteomes" id="UP001320148"/>
    </source>
</evidence>
<sequence length="200" mass="22818">MAVTESRLSGIAEKYRGKRLEGLGEEEVLEDIFQLLEEVEAREKEIGWAKRRIKELERDKKGESKVGRTRTAMWAIRGFTAENRLYVKMAGEFDYKGAKQFSNHILTVLDSLRSGCDVVVDISRIQENGDRKNAFHIRKVACTLAQLNVSRIIRISDGLPKGLKEMVDDIFDEIGLIIYDVPTLEDASALLKKDEHHLRT</sequence>
<dbReference type="Proteomes" id="UP001320148">
    <property type="component" value="Chromosome"/>
</dbReference>
<proteinExistence type="predicted"/>
<dbReference type="RefSeq" id="WP_236889898.1">
    <property type="nucleotide sequence ID" value="NZ_AP024488.1"/>
</dbReference>
<evidence type="ECO:0000313" key="1">
    <source>
        <dbReference type="EMBL" id="BCS98505.1"/>
    </source>
</evidence>
<reference evidence="1 2" key="1">
    <citation type="submission" date="2021-02" db="EMBL/GenBank/DDBJ databases">
        <title>Complete genome of Desulfoluna sp. strain ASN36.</title>
        <authorList>
            <person name="Takahashi A."/>
            <person name="Kojima H."/>
            <person name="Fukui M."/>
        </authorList>
    </citation>
    <scope>NUCLEOTIDE SEQUENCE [LARGE SCALE GENOMIC DNA]</scope>
    <source>
        <strain evidence="1 2">ASN36</strain>
    </source>
</reference>
<dbReference type="EMBL" id="AP024488">
    <property type="protein sequence ID" value="BCS98505.1"/>
    <property type="molecule type" value="Genomic_DNA"/>
</dbReference>
<accession>A0ABN6F9G9</accession>
<gene>
    <name evidence="1" type="ORF">DSLASN_41370</name>
</gene>
<name>A0ABN6F9G9_9BACT</name>
<keyword evidence="2" id="KW-1185">Reference proteome</keyword>
<organism evidence="1 2">
    <name type="scientific">Desulfoluna limicola</name>
    <dbReference type="NCBI Taxonomy" id="2810562"/>
    <lineage>
        <taxon>Bacteria</taxon>
        <taxon>Pseudomonadati</taxon>
        <taxon>Thermodesulfobacteriota</taxon>
        <taxon>Desulfobacteria</taxon>
        <taxon>Desulfobacterales</taxon>
        <taxon>Desulfolunaceae</taxon>
        <taxon>Desulfoluna</taxon>
    </lineage>
</organism>